<evidence type="ECO:0000256" key="4">
    <source>
        <dbReference type="ARBA" id="ARBA00022833"/>
    </source>
</evidence>
<evidence type="ECO:0000313" key="8">
    <source>
        <dbReference type="Proteomes" id="UP000647339"/>
    </source>
</evidence>
<dbReference type="PANTHER" id="PTHR30471:SF3">
    <property type="entry name" value="UPF0758 PROTEIN YEES-RELATED"/>
    <property type="match status" value="1"/>
</dbReference>
<dbReference type="Gene3D" id="3.40.140.10">
    <property type="entry name" value="Cytidine Deaminase, domain 2"/>
    <property type="match status" value="1"/>
</dbReference>
<dbReference type="PANTHER" id="PTHR30471">
    <property type="entry name" value="DNA REPAIR PROTEIN RADC"/>
    <property type="match status" value="1"/>
</dbReference>
<dbReference type="InterPro" id="IPR020891">
    <property type="entry name" value="UPF0758_CS"/>
</dbReference>
<proteinExistence type="predicted"/>
<feature type="domain" description="MPN" evidence="6">
    <location>
        <begin position="31"/>
        <end position="156"/>
    </location>
</feature>
<keyword evidence="2" id="KW-0479">Metal-binding</keyword>
<comment type="caution">
    <text evidence="7">The sequence shown here is derived from an EMBL/GenBank/DDBJ whole genome shotgun (WGS) entry which is preliminary data.</text>
</comment>
<accession>A0ABQ1VC41</accession>
<organism evidence="7 8">
    <name type="scientific">Echinicola rosea</name>
    <dbReference type="NCBI Taxonomy" id="1807691"/>
    <lineage>
        <taxon>Bacteria</taxon>
        <taxon>Pseudomonadati</taxon>
        <taxon>Bacteroidota</taxon>
        <taxon>Cytophagia</taxon>
        <taxon>Cytophagales</taxon>
        <taxon>Cyclobacteriaceae</taxon>
        <taxon>Echinicola</taxon>
    </lineage>
</organism>
<keyword evidence="4" id="KW-0862">Zinc</keyword>
<reference evidence="8" key="1">
    <citation type="journal article" date="2019" name="Int. J. Syst. Evol. Microbiol.">
        <title>The Global Catalogue of Microorganisms (GCM) 10K type strain sequencing project: providing services to taxonomists for standard genome sequencing and annotation.</title>
        <authorList>
            <consortium name="The Broad Institute Genomics Platform"/>
            <consortium name="The Broad Institute Genome Sequencing Center for Infectious Disease"/>
            <person name="Wu L."/>
            <person name="Ma J."/>
        </authorList>
    </citation>
    <scope>NUCLEOTIDE SEQUENCE [LARGE SCALE GENOMIC DNA]</scope>
    <source>
        <strain evidence="8">CGMCC 1.15407</strain>
    </source>
</reference>
<dbReference type="RefSeq" id="WP_137404742.1">
    <property type="nucleotide sequence ID" value="NZ_BMIU01000035.1"/>
</dbReference>
<dbReference type="CDD" id="cd08071">
    <property type="entry name" value="MPN_DUF2466"/>
    <property type="match status" value="1"/>
</dbReference>
<evidence type="ECO:0000256" key="5">
    <source>
        <dbReference type="ARBA" id="ARBA00023049"/>
    </source>
</evidence>
<evidence type="ECO:0000256" key="1">
    <source>
        <dbReference type="ARBA" id="ARBA00022670"/>
    </source>
</evidence>
<dbReference type="InterPro" id="IPR025657">
    <property type="entry name" value="RadC_JAB"/>
</dbReference>
<dbReference type="InterPro" id="IPR037518">
    <property type="entry name" value="MPN"/>
</dbReference>
<keyword evidence="8" id="KW-1185">Reference proteome</keyword>
<evidence type="ECO:0000256" key="3">
    <source>
        <dbReference type="ARBA" id="ARBA00022801"/>
    </source>
</evidence>
<dbReference type="InterPro" id="IPR001405">
    <property type="entry name" value="UPF0758"/>
</dbReference>
<keyword evidence="1" id="KW-0645">Protease</keyword>
<evidence type="ECO:0000313" key="7">
    <source>
        <dbReference type="EMBL" id="GGF50693.1"/>
    </source>
</evidence>
<dbReference type="PROSITE" id="PS01302">
    <property type="entry name" value="UPF0758"/>
    <property type="match status" value="1"/>
</dbReference>
<evidence type="ECO:0000259" key="6">
    <source>
        <dbReference type="PROSITE" id="PS50249"/>
    </source>
</evidence>
<dbReference type="Pfam" id="PF04002">
    <property type="entry name" value="RadC"/>
    <property type="match status" value="1"/>
</dbReference>
<keyword evidence="3" id="KW-0378">Hydrolase</keyword>
<protein>
    <submittedName>
        <fullName evidence="7">DNA repair protein</fullName>
    </submittedName>
</protein>
<dbReference type="EMBL" id="BMIU01000035">
    <property type="protein sequence ID" value="GGF50693.1"/>
    <property type="molecule type" value="Genomic_DNA"/>
</dbReference>
<evidence type="ECO:0000256" key="2">
    <source>
        <dbReference type="ARBA" id="ARBA00022723"/>
    </source>
</evidence>
<name>A0ABQ1VC41_9BACT</name>
<gene>
    <name evidence="7" type="ORF">GCM10011339_44050</name>
</gene>
<keyword evidence="5" id="KW-0482">Metalloprotease</keyword>
<sequence length="156" mass="17164">MDTKNKDIVSNQVAEITLSYQPKIKLSDLPKITSSKEAYELLIGNWDQSKLQFIEQFKVMLLNRANKVLGIVDISTGGISGTVADPKLIFASALKTNSSAIILRHNHPSGNRIPSHADSKLTERVVKLGKLMELPILDHIIVTSEGYYSFADEGGL</sequence>
<dbReference type="Proteomes" id="UP000647339">
    <property type="component" value="Unassembled WGS sequence"/>
</dbReference>
<dbReference type="PROSITE" id="PS50249">
    <property type="entry name" value="MPN"/>
    <property type="match status" value="1"/>
</dbReference>